<dbReference type="InterPro" id="IPR003111">
    <property type="entry name" value="Lon_prtase_N"/>
</dbReference>
<name>A0AAF1JUV3_9PROT</name>
<dbReference type="SMART" id="SM00464">
    <property type="entry name" value="LON"/>
    <property type="match status" value="1"/>
</dbReference>
<evidence type="ECO:0000259" key="1">
    <source>
        <dbReference type="PROSITE" id="PS51787"/>
    </source>
</evidence>
<reference evidence="2" key="2">
    <citation type="journal article" date="2021" name="Syst. Appl. Microbiol.">
        <title>Roseomonas hellenica sp. nov., isolated from roots of wild-growing Alkanna tinctoria.</title>
        <authorList>
            <person name="Rat A."/>
            <person name="Naranjo H.D."/>
            <person name="Lebbe L."/>
            <person name="Cnockaert M."/>
            <person name="Krigas N."/>
            <person name="Grigoriadou K."/>
            <person name="Maloupa E."/>
            <person name="Willems A."/>
        </authorList>
    </citation>
    <scope>NUCLEOTIDE SEQUENCE</scope>
    <source>
        <strain evidence="2">LMG 28251</strain>
    </source>
</reference>
<dbReference type="InterPro" id="IPR015947">
    <property type="entry name" value="PUA-like_sf"/>
</dbReference>
<proteinExistence type="predicted"/>
<feature type="domain" description="Lon N-terminal" evidence="1">
    <location>
        <begin position="15"/>
        <end position="207"/>
    </location>
</feature>
<dbReference type="Gene3D" id="2.30.130.40">
    <property type="entry name" value="LON domain-like"/>
    <property type="match status" value="1"/>
</dbReference>
<dbReference type="PROSITE" id="PS51787">
    <property type="entry name" value="LON_N"/>
    <property type="match status" value="1"/>
</dbReference>
<organism evidence="2 3">
    <name type="scientific">Plastoroseomonas arctica</name>
    <dbReference type="NCBI Taxonomy" id="1509237"/>
    <lineage>
        <taxon>Bacteria</taxon>
        <taxon>Pseudomonadati</taxon>
        <taxon>Pseudomonadota</taxon>
        <taxon>Alphaproteobacteria</taxon>
        <taxon>Acetobacterales</taxon>
        <taxon>Acetobacteraceae</taxon>
        <taxon>Plastoroseomonas</taxon>
    </lineage>
</organism>
<dbReference type="PANTHER" id="PTHR46732">
    <property type="entry name" value="ATP-DEPENDENT PROTEASE LA (LON) DOMAIN PROTEIN"/>
    <property type="match status" value="1"/>
</dbReference>
<evidence type="ECO:0000313" key="2">
    <source>
        <dbReference type="EMBL" id="MBR0654196.1"/>
    </source>
</evidence>
<dbReference type="AlphaFoldDB" id="A0AAF1JUV3"/>
<comment type="caution">
    <text evidence="2">The sequence shown here is derived from an EMBL/GenBank/DDBJ whole genome shotgun (WGS) entry which is preliminary data.</text>
</comment>
<dbReference type="EMBL" id="JAAEDH010000002">
    <property type="protein sequence ID" value="MBR0654196.1"/>
    <property type="molecule type" value="Genomic_DNA"/>
</dbReference>
<sequence length="217" mass="23999">MRAFHPGLEDLPREMAVFPLSGALLLPEGRLPLNIFEPRYLAMVEDSMATGRMFGMIQAEPGAPRGASGPGLYTIGCLGRLSSFSETDDGRYLITLSGVIRYRVAEEIDMQRGYRRVRADYTPYLRDLVTEKPQVDRDALLGAIRPYFLAQGIEANWAAIEETSDSMLITTLSMVCPFEVPEKQALLEAPDATQRATMLVALMQMGAHGESPDQRPS</sequence>
<evidence type="ECO:0000313" key="3">
    <source>
        <dbReference type="Proteomes" id="UP001196068"/>
    </source>
</evidence>
<keyword evidence="3" id="KW-1185">Reference proteome</keyword>
<gene>
    <name evidence="2" type="ORF">GXW79_03785</name>
</gene>
<dbReference type="PANTHER" id="PTHR46732:SF8">
    <property type="entry name" value="ATP-DEPENDENT PROTEASE LA (LON) DOMAIN PROTEIN"/>
    <property type="match status" value="1"/>
</dbReference>
<reference evidence="2" key="1">
    <citation type="submission" date="2020-01" db="EMBL/GenBank/DDBJ databases">
        <authorList>
            <person name="Rat A."/>
        </authorList>
    </citation>
    <scope>NUCLEOTIDE SEQUENCE</scope>
    <source>
        <strain evidence="2">LMG 28251</strain>
    </source>
</reference>
<dbReference type="SUPFAM" id="SSF88697">
    <property type="entry name" value="PUA domain-like"/>
    <property type="match status" value="1"/>
</dbReference>
<dbReference type="Pfam" id="PF02190">
    <property type="entry name" value="LON_substr_bdg"/>
    <property type="match status" value="1"/>
</dbReference>
<accession>A0AAF1JUV3</accession>
<dbReference type="InterPro" id="IPR046336">
    <property type="entry name" value="Lon_prtase_N_sf"/>
</dbReference>
<protein>
    <submittedName>
        <fullName evidence="2">Peptidase S16</fullName>
    </submittedName>
</protein>
<dbReference type="Proteomes" id="UP001196068">
    <property type="component" value="Unassembled WGS sequence"/>
</dbReference>